<feature type="region of interest" description="Disordered" evidence="1">
    <location>
        <begin position="1"/>
        <end position="50"/>
    </location>
</feature>
<protein>
    <submittedName>
        <fullName evidence="2">Uncharacterized protein</fullName>
    </submittedName>
</protein>
<evidence type="ECO:0000256" key="1">
    <source>
        <dbReference type="SAM" id="MobiDB-lite"/>
    </source>
</evidence>
<name>A0A484GGJ3_SOUCH</name>
<keyword evidence="3" id="KW-1185">Reference proteome</keyword>
<feature type="compositionally biased region" description="Polar residues" evidence="1">
    <location>
        <begin position="19"/>
        <end position="34"/>
    </location>
</feature>
<proteinExistence type="predicted"/>
<reference evidence="2 3" key="1">
    <citation type="journal article" date="2018" name="Genomics">
        <title>Molecular footprints of inshore aquatic adaptation in Indo-Pacific humpback dolphin (Sousa chinensis).</title>
        <authorList>
            <person name="Ming Y."/>
            <person name="Jian J."/>
            <person name="Yu F."/>
            <person name="Yu X."/>
            <person name="Wang J."/>
            <person name="Liu W."/>
        </authorList>
    </citation>
    <scope>NUCLEOTIDE SEQUENCE [LARGE SCALE GENOMIC DNA]</scope>
    <source>
        <strain evidence="2">MY-2018</strain>
        <tissue evidence="2">Skin</tissue>
    </source>
</reference>
<feature type="non-terminal residue" evidence="2">
    <location>
        <position position="1"/>
    </location>
</feature>
<feature type="compositionally biased region" description="Basic and acidic residues" evidence="1">
    <location>
        <begin position="37"/>
        <end position="50"/>
    </location>
</feature>
<comment type="caution">
    <text evidence="2">The sequence shown here is derived from an EMBL/GenBank/DDBJ whole genome shotgun (WGS) entry which is preliminary data.</text>
</comment>
<evidence type="ECO:0000313" key="3">
    <source>
        <dbReference type="Proteomes" id="UP000295264"/>
    </source>
</evidence>
<dbReference type="Proteomes" id="UP000295264">
    <property type="component" value="Unassembled WGS sequence"/>
</dbReference>
<sequence>GKRKIKVEYSYSTEHPRLSQRNSLPLRSRTSQPLRTRRGEYRKQKESQVD</sequence>
<evidence type="ECO:0000313" key="2">
    <source>
        <dbReference type="EMBL" id="TEA34850.1"/>
    </source>
</evidence>
<dbReference type="AlphaFoldDB" id="A0A484GGJ3"/>
<gene>
    <name evidence="2" type="ORF">DBR06_SOUSAS4310031</name>
</gene>
<feature type="non-terminal residue" evidence="2">
    <location>
        <position position="50"/>
    </location>
</feature>
<dbReference type="EMBL" id="QWLN02008471">
    <property type="protein sequence ID" value="TEA34850.1"/>
    <property type="molecule type" value="Genomic_DNA"/>
</dbReference>
<accession>A0A484GGJ3</accession>
<organism evidence="2 3">
    <name type="scientific">Sousa chinensis</name>
    <name type="common">Indo-pacific humpbacked dolphin</name>
    <name type="synonym">Steno chinensis</name>
    <dbReference type="NCBI Taxonomy" id="103600"/>
    <lineage>
        <taxon>Eukaryota</taxon>
        <taxon>Metazoa</taxon>
        <taxon>Chordata</taxon>
        <taxon>Craniata</taxon>
        <taxon>Vertebrata</taxon>
        <taxon>Euteleostomi</taxon>
        <taxon>Mammalia</taxon>
        <taxon>Eutheria</taxon>
        <taxon>Laurasiatheria</taxon>
        <taxon>Artiodactyla</taxon>
        <taxon>Whippomorpha</taxon>
        <taxon>Cetacea</taxon>
        <taxon>Odontoceti</taxon>
        <taxon>Delphinidae</taxon>
        <taxon>Sousa</taxon>
    </lineage>
</organism>